<feature type="compositionally biased region" description="Polar residues" evidence="2">
    <location>
        <begin position="17"/>
        <end position="26"/>
    </location>
</feature>
<evidence type="ECO:0000313" key="4">
    <source>
        <dbReference type="EMBL" id="CAK8680206.1"/>
    </source>
</evidence>
<sequence>MSEELQSSCGMKRKINSTESNDTTSVKKVKDESSAEANDKTTELSSPETDKVRQNPCVNVRKKDRPRKPTPLHVVLSRKNAARCFNPDETEYYFENGFRKVRPYTFTYNTFCKGRWIGKTIREVYSTEFQFYPIDHYEEARKNGNFLCNKKPIKSLDAVLKPNDMLSSKIHRHEGDVLDTEISILVDNNKHLVVNKPSSIPIHPAGRYRNNSLVYILQKEFGFLHLHGCHRIDRLSSGIVIFAKTKYFANEVIQHIKERNVEKEYICKVQGEFPSLKEGVTCDQPVTLFNQKLGISAAWPVEGSTPKDAYTQFYRLHTDGKTSVLLCKPRTGRTHQIRVHLQYLGYPIVNDPLYNHPAWGPERFKHGPCIKNINEIVGEISRTHEQTWPVNSDSTQTHPTGANIEEKAVERNDDSNLSRNCDSKESNEKPAKVSYFCPSCKECRNPLPEPKKEWMEMYLHAYHYKGPNWEFKTSVPKWAGVETIELTAAVSLI</sequence>
<dbReference type="CDD" id="cd02557">
    <property type="entry name" value="PseudoU_synth_ScRIB2"/>
    <property type="match status" value="1"/>
</dbReference>
<feature type="compositionally biased region" description="Basic residues" evidence="2">
    <location>
        <begin position="60"/>
        <end position="69"/>
    </location>
</feature>
<protein>
    <recommendedName>
        <fullName evidence="1">Pseudouridine synthase</fullName>
        <ecNumber evidence="1">5.4.99.-</ecNumber>
    </recommendedName>
</protein>
<dbReference type="InterPro" id="IPR006145">
    <property type="entry name" value="PsdUridine_synth_RsuA/RluA"/>
</dbReference>
<dbReference type="NCBIfam" id="TIGR00005">
    <property type="entry name" value="rluA_subfam"/>
    <property type="match status" value="1"/>
</dbReference>
<dbReference type="SUPFAM" id="SSF55120">
    <property type="entry name" value="Pseudouridine synthase"/>
    <property type="match status" value="1"/>
</dbReference>
<dbReference type="Proteomes" id="UP001642483">
    <property type="component" value="Unassembled WGS sequence"/>
</dbReference>
<dbReference type="Gene3D" id="3.30.2350.10">
    <property type="entry name" value="Pseudouridine synthase"/>
    <property type="match status" value="1"/>
</dbReference>
<feature type="domain" description="Pseudouridine synthase RsuA/RluA-like" evidence="3">
    <location>
        <begin position="191"/>
        <end position="342"/>
    </location>
</feature>
<dbReference type="InterPro" id="IPR020103">
    <property type="entry name" value="PsdUridine_synth_cat_dom_sf"/>
</dbReference>
<keyword evidence="5" id="KW-1185">Reference proteome</keyword>
<organism evidence="4 5">
    <name type="scientific">Clavelina lepadiformis</name>
    <name type="common">Light-bulb sea squirt</name>
    <name type="synonym">Ascidia lepadiformis</name>
    <dbReference type="NCBI Taxonomy" id="159417"/>
    <lineage>
        <taxon>Eukaryota</taxon>
        <taxon>Metazoa</taxon>
        <taxon>Chordata</taxon>
        <taxon>Tunicata</taxon>
        <taxon>Ascidiacea</taxon>
        <taxon>Aplousobranchia</taxon>
        <taxon>Clavelinidae</taxon>
        <taxon>Clavelina</taxon>
    </lineage>
</organism>
<keyword evidence="1" id="KW-0413">Isomerase</keyword>
<accession>A0ABP0FLG6</accession>
<comment type="catalytic activity">
    <reaction evidence="1">
        <text>a uridine in RNA = a pseudouridine in RNA</text>
        <dbReference type="Rhea" id="RHEA:48348"/>
        <dbReference type="Rhea" id="RHEA-COMP:12068"/>
        <dbReference type="Rhea" id="RHEA-COMP:12069"/>
        <dbReference type="ChEBI" id="CHEBI:65314"/>
        <dbReference type="ChEBI" id="CHEBI:65315"/>
    </reaction>
</comment>
<dbReference type="PANTHER" id="PTHR21600:SF40">
    <property type="entry name" value="PSEUDOURIDYLATE SYNTHASE RPUSD2"/>
    <property type="match status" value="1"/>
</dbReference>
<reference evidence="4 5" key="1">
    <citation type="submission" date="2024-02" db="EMBL/GenBank/DDBJ databases">
        <authorList>
            <person name="Daric V."/>
            <person name="Darras S."/>
        </authorList>
    </citation>
    <scope>NUCLEOTIDE SEQUENCE [LARGE SCALE GENOMIC DNA]</scope>
</reference>
<evidence type="ECO:0000259" key="3">
    <source>
        <dbReference type="Pfam" id="PF00849"/>
    </source>
</evidence>
<comment type="function">
    <text evidence="1">Responsible for synthesis of pseudouridine from uracil.</text>
</comment>
<evidence type="ECO:0000256" key="2">
    <source>
        <dbReference type="SAM" id="MobiDB-lite"/>
    </source>
</evidence>
<dbReference type="InterPro" id="IPR050188">
    <property type="entry name" value="RluA_PseudoU_synthase"/>
</dbReference>
<dbReference type="Pfam" id="PF00849">
    <property type="entry name" value="PseudoU_synth_2"/>
    <property type="match status" value="1"/>
</dbReference>
<evidence type="ECO:0000256" key="1">
    <source>
        <dbReference type="RuleBase" id="RU362028"/>
    </source>
</evidence>
<dbReference type="EMBL" id="CAWYQH010000068">
    <property type="protein sequence ID" value="CAK8680206.1"/>
    <property type="molecule type" value="Genomic_DNA"/>
</dbReference>
<feature type="region of interest" description="Disordered" evidence="2">
    <location>
        <begin position="1"/>
        <end position="69"/>
    </location>
</feature>
<name>A0ABP0FLG6_CLALP</name>
<evidence type="ECO:0000313" key="5">
    <source>
        <dbReference type="Proteomes" id="UP001642483"/>
    </source>
</evidence>
<dbReference type="InterPro" id="IPR006225">
    <property type="entry name" value="PsdUridine_synth_RluC/D"/>
</dbReference>
<dbReference type="EC" id="5.4.99.-" evidence="1"/>
<feature type="compositionally biased region" description="Basic and acidic residues" evidence="2">
    <location>
        <begin position="28"/>
        <end position="53"/>
    </location>
</feature>
<proteinExistence type="inferred from homology"/>
<comment type="similarity">
    <text evidence="1">Belongs to the pseudouridine synthase RluA family.</text>
</comment>
<comment type="caution">
    <text evidence="4">The sequence shown here is derived from an EMBL/GenBank/DDBJ whole genome shotgun (WGS) entry which is preliminary data.</text>
</comment>
<gene>
    <name evidence="4" type="ORF">CVLEPA_LOCUS10482</name>
</gene>
<dbReference type="PANTHER" id="PTHR21600">
    <property type="entry name" value="MITOCHONDRIAL RNA PSEUDOURIDINE SYNTHASE"/>
    <property type="match status" value="1"/>
</dbReference>